<evidence type="ECO:0000313" key="3">
    <source>
        <dbReference type="Proteomes" id="UP000800235"/>
    </source>
</evidence>
<dbReference type="Proteomes" id="UP000800235">
    <property type="component" value="Unassembled WGS sequence"/>
</dbReference>
<organism evidence="2 3">
    <name type="scientific">Tothia fuscella</name>
    <dbReference type="NCBI Taxonomy" id="1048955"/>
    <lineage>
        <taxon>Eukaryota</taxon>
        <taxon>Fungi</taxon>
        <taxon>Dikarya</taxon>
        <taxon>Ascomycota</taxon>
        <taxon>Pezizomycotina</taxon>
        <taxon>Dothideomycetes</taxon>
        <taxon>Pleosporomycetidae</taxon>
        <taxon>Venturiales</taxon>
        <taxon>Cylindrosympodiaceae</taxon>
        <taxon>Tothia</taxon>
    </lineage>
</organism>
<feature type="compositionally biased region" description="Acidic residues" evidence="1">
    <location>
        <begin position="331"/>
        <end position="342"/>
    </location>
</feature>
<reference evidence="2" key="1">
    <citation type="journal article" date="2020" name="Stud. Mycol.">
        <title>101 Dothideomycetes genomes: a test case for predicting lifestyles and emergence of pathogens.</title>
        <authorList>
            <person name="Haridas S."/>
            <person name="Albert R."/>
            <person name="Binder M."/>
            <person name="Bloem J."/>
            <person name="Labutti K."/>
            <person name="Salamov A."/>
            <person name="Andreopoulos B."/>
            <person name="Baker S."/>
            <person name="Barry K."/>
            <person name="Bills G."/>
            <person name="Bluhm B."/>
            <person name="Cannon C."/>
            <person name="Castanera R."/>
            <person name="Culley D."/>
            <person name="Daum C."/>
            <person name="Ezra D."/>
            <person name="Gonzalez J."/>
            <person name="Henrissat B."/>
            <person name="Kuo A."/>
            <person name="Liang C."/>
            <person name="Lipzen A."/>
            <person name="Lutzoni F."/>
            <person name="Magnuson J."/>
            <person name="Mondo S."/>
            <person name="Nolan M."/>
            <person name="Ohm R."/>
            <person name="Pangilinan J."/>
            <person name="Park H.-J."/>
            <person name="Ramirez L."/>
            <person name="Alfaro M."/>
            <person name="Sun H."/>
            <person name="Tritt A."/>
            <person name="Yoshinaga Y."/>
            <person name="Zwiers L.-H."/>
            <person name="Turgeon B."/>
            <person name="Goodwin S."/>
            <person name="Spatafora J."/>
            <person name="Crous P."/>
            <person name="Grigoriev I."/>
        </authorList>
    </citation>
    <scope>NUCLEOTIDE SEQUENCE</scope>
    <source>
        <strain evidence="2">CBS 130266</strain>
    </source>
</reference>
<evidence type="ECO:0000313" key="2">
    <source>
        <dbReference type="EMBL" id="KAF2436376.1"/>
    </source>
</evidence>
<gene>
    <name evidence="2" type="ORF">EJ08DRAFT_144572</name>
</gene>
<proteinExistence type="predicted"/>
<protein>
    <submittedName>
        <fullName evidence="2">Uncharacterized protein</fullName>
    </submittedName>
</protein>
<dbReference type="AlphaFoldDB" id="A0A9P4P4H3"/>
<feature type="compositionally biased region" description="Basic and acidic residues" evidence="1">
    <location>
        <begin position="343"/>
        <end position="353"/>
    </location>
</feature>
<name>A0A9P4P4H3_9PEZI</name>
<keyword evidence="3" id="KW-1185">Reference proteome</keyword>
<comment type="caution">
    <text evidence="2">The sequence shown here is derived from an EMBL/GenBank/DDBJ whole genome shotgun (WGS) entry which is preliminary data.</text>
</comment>
<sequence length="353" mass="38564">MPITDVEALERIMNASKRLDNIVESPTTPYAPPPPFPVDLATQNSGAPDAVAAPQVPTFGAETSNFANTPATHDEPQYYAEGYDPTPPDIAPGDTIRSLCTVPNLASTLIQWFNSIAGSSSQELKSIAFFIDGEGSLLTASLEHSNLEKIQVAEVDIPAFVGMAGVQGVCKWTFIYITGEEKQRLPLPHATTGTTEEEPGNDNENKVIRFRKAHHAVLAFPTRAILTTTEVIYGLHDEPIYSHIDNANNIVEGLIHRRLDELREEVSERTLIFEECQIFEMEGGRLPLFDAFGGDMDSGIWDPVLRAYIDGVLAIKMVRDVVIPVEDEEIDVDEEMDGDEGSGDARKAEVAAG</sequence>
<dbReference type="EMBL" id="MU007010">
    <property type="protein sequence ID" value="KAF2436376.1"/>
    <property type="molecule type" value="Genomic_DNA"/>
</dbReference>
<evidence type="ECO:0000256" key="1">
    <source>
        <dbReference type="SAM" id="MobiDB-lite"/>
    </source>
</evidence>
<feature type="region of interest" description="Disordered" evidence="1">
    <location>
        <begin position="331"/>
        <end position="353"/>
    </location>
</feature>
<accession>A0A9P4P4H3</accession>